<dbReference type="SUPFAM" id="SSF56784">
    <property type="entry name" value="HAD-like"/>
    <property type="match status" value="1"/>
</dbReference>
<dbReference type="RefSeq" id="WP_025384743.1">
    <property type="nucleotide sequence ID" value="NZ_CP004006.1"/>
</dbReference>
<reference evidence="1 2" key="1">
    <citation type="journal article" date="2013" name="Int. J. Med. Microbiol.">
        <title>Legionella oakridgensis ATCC 33761 genome sequence and phenotypic characterization reveals its replication capacity in amoebae.</title>
        <authorList>
            <person name="Brzuszkiewicz E."/>
            <person name="Schulz T."/>
            <person name="Rydzewski K."/>
            <person name="Daniel R."/>
            <person name="Gillmaier N."/>
            <person name="Dittmann C."/>
            <person name="Holland G."/>
            <person name="Schunder E."/>
            <person name="Lautner M."/>
            <person name="Eisenreich W."/>
            <person name="Luck C."/>
            <person name="Heuner K."/>
        </authorList>
    </citation>
    <scope>NUCLEOTIDE SEQUENCE [LARGE SCALE GENOMIC DNA]</scope>
    <source>
        <strain>OR-10</strain>
        <strain evidence="2">ATCC 33761</strain>
    </source>
</reference>
<dbReference type="Gene3D" id="1.10.150.240">
    <property type="entry name" value="Putative phosphatase, domain 2"/>
    <property type="match status" value="1"/>
</dbReference>
<sequence>MNIKLIIFDLDGVLVDTREHHFVALNRALAEVDERFIISQEDHLQLFDGLSTQRKLNLLTQERGLDSSLHQRIWQKNKS</sequence>
<dbReference type="Pfam" id="PF13419">
    <property type="entry name" value="HAD_2"/>
    <property type="match status" value="1"/>
</dbReference>
<dbReference type="STRING" id="1268635.Loa_00173"/>
<evidence type="ECO:0000313" key="2">
    <source>
        <dbReference type="Proteomes" id="UP000018838"/>
    </source>
</evidence>
<dbReference type="HOGENOM" id="CLU_195156_0_0_6"/>
<accession>W0BBJ1</accession>
<name>W0BBJ1_9GAMM</name>
<protein>
    <recommendedName>
        <fullName evidence="3">Beta-phosphoglucomutase</fullName>
    </recommendedName>
</protein>
<dbReference type="InterPro" id="IPR023198">
    <property type="entry name" value="PGP-like_dom2"/>
</dbReference>
<dbReference type="AlphaFoldDB" id="W0BBJ1"/>
<keyword evidence="2" id="KW-1185">Reference proteome</keyword>
<gene>
    <name evidence="1" type="ORF">Loa_00173</name>
</gene>
<proteinExistence type="predicted"/>
<dbReference type="InterPro" id="IPR023214">
    <property type="entry name" value="HAD_sf"/>
</dbReference>
<dbReference type="PATRIC" id="fig|1268635.3.peg.179"/>
<dbReference type="InterPro" id="IPR036412">
    <property type="entry name" value="HAD-like_sf"/>
</dbReference>
<dbReference type="KEGG" id="lok:Loa_00173"/>
<evidence type="ECO:0000313" key="1">
    <source>
        <dbReference type="EMBL" id="AHE65764.1"/>
    </source>
</evidence>
<organism evidence="1 2">
    <name type="scientific">Legionella oakridgensis ATCC 33761 = DSM 21215</name>
    <dbReference type="NCBI Taxonomy" id="1268635"/>
    <lineage>
        <taxon>Bacteria</taxon>
        <taxon>Pseudomonadati</taxon>
        <taxon>Pseudomonadota</taxon>
        <taxon>Gammaproteobacteria</taxon>
        <taxon>Legionellales</taxon>
        <taxon>Legionellaceae</taxon>
        <taxon>Legionella</taxon>
    </lineage>
</organism>
<dbReference type="InterPro" id="IPR041492">
    <property type="entry name" value="HAD_2"/>
</dbReference>
<dbReference type="Gene3D" id="3.40.50.1000">
    <property type="entry name" value="HAD superfamily/HAD-like"/>
    <property type="match status" value="1"/>
</dbReference>
<dbReference type="eggNOG" id="COG0637">
    <property type="taxonomic scope" value="Bacteria"/>
</dbReference>
<evidence type="ECO:0008006" key="3">
    <source>
        <dbReference type="Google" id="ProtNLM"/>
    </source>
</evidence>
<dbReference type="EMBL" id="CP004006">
    <property type="protein sequence ID" value="AHE65764.1"/>
    <property type="molecule type" value="Genomic_DNA"/>
</dbReference>
<dbReference type="Proteomes" id="UP000018838">
    <property type="component" value="Chromosome"/>
</dbReference>